<evidence type="ECO:0000313" key="3">
    <source>
        <dbReference type="EMBL" id="KAK8037515.1"/>
    </source>
</evidence>
<name>A0ABR1ST67_9PEZI</name>
<feature type="compositionally biased region" description="Basic and acidic residues" evidence="1">
    <location>
        <begin position="255"/>
        <end position="273"/>
    </location>
</feature>
<evidence type="ECO:0000256" key="2">
    <source>
        <dbReference type="SAM" id="Phobius"/>
    </source>
</evidence>
<keyword evidence="4" id="KW-1185">Reference proteome</keyword>
<dbReference type="Proteomes" id="UP001396898">
    <property type="component" value="Unassembled WGS sequence"/>
</dbReference>
<dbReference type="EMBL" id="JAQQWI010000002">
    <property type="protein sequence ID" value="KAK8037515.1"/>
    <property type="molecule type" value="Genomic_DNA"/>
</dbReference>
<sequence>MLRNHAKDDNSSNEPGRPVKRSIYIYVTQAAFSSNHGSFLSSLLGVLLIILLRILLGSHPIAGAEQLLLGRVLELLGQVSKLAAGLQRSGLGLLLRSLLRVRLVVFLGILLGRHPVTGADQLLALVQGGLAQLLGQVRDLAASLQVSRLLSGLLGMLLVVFLGVLLGSHAVAAEQLLALVLGQVPELLGNVPDLAASFELRLRRRRLALVVTLGVKRLVVPLGGGGLDHDVAGEDVVVVVVETAGLAGGAGGQERGGEDRGSEGCGHGESELHGEWKGESNMVVVVESFSKGDRKLVPIE</sequence>
<keyword evidence="2" id="KW-0472">Membrane</keyword>
<feature type="transmembrane region" description="Helical" evidence="2">
    <location>
        <begin position="39"/>
        <end position="56"/>
    </location>
</feature>
<accession>A0ABR1ST67</accession>
<feature type="transmembrane region" description="Helical" evidence="2">
    <location>
        <begin position="149"/>
        <end position="170"/>
    </location>
</feature>
<evidence type="ECO:0000256" key="1">
    <source>
        <dbReference type="SAM" id="MobiDB-lite"/>
    </source>
</evidence>
<keyword evidence="2" id="KW-0812">Transmembrane</keyword>
<reference evidence="3 4" key="1">
    <citation type="submission" date="2023-01" db="EMBL/GenBank/DDBJ databases">
        <title>Analysis of 21 Apiospora genomes using comparative genomics revels a genus with tremendous synthesis potential of carbohydrate active enzymes and secondary metabolites.</title>
        <authorList>
            <person name="Sorensen T."/>
        </authorList>
    </citation>
    <scope>NUCLEOTIDE SEQUENCE [LARGE SCALE GENOMIC DNA]</scope>
    <source>
        <strain evidence="3 4">CBS 20057</strain>
    </source>
</reference>
<gene>
    <name evidence="3" type="ORF">PG991_000861</name>
</gene>
<protein>
    <submittedName>
        <fullName evidence="3">Uncharacterized protein</fullName>
    </submittedName>
</protein>
<organism evidence="3 4">
    <name type="scientific">Apiospora marii</name>
    <dbReference type="NCBI Taxonomy" id="335849"/>
    <lineage>
        <taxon>Eukaryota</taxon>
        <taxon>Fungi</taxon>
        <taxon>Dikarya</taxon>
        <taxon>Ascomycota</taxon>
        <taxon>Pezizomycotina</taxon>
        <taxon>Sordariomycetes</taxon>
        <taxon>Xylariomycetidae</taxon>
        <taxon>Amphisphaeriales</taxon>
        <taxon>Apiosporaceae</taxon>
        <taxon>Apiospora</taxon>
    </lineage>
</organism>
<proteinExistence type="predicted"/>
<feature type="region of interest" description="Disordered" evidence="1">
    <location>
        <begin position="249"/>
        <end position="273"/>
    </location>
</feature>
<comment type="caution">
    <text evidence="3">The sequence shown here is derived from an EMBL/GenBank/DDBJ whole genome shotgun (WGS) entry which is preliminary data.</text>
</comment>
<evidence type="ECO:0000313" key="4">
    <source>
        <dbReference type="Proteomes" id="UP001396898"/>
    </source>
</evidence>
<keyword evidence="2" id="KW-1133">Transmembrane helix</keyword>